<dbReference type="OrthoDB" id="9784339at2"/>
<feature type="region of interest" description="Disordered" evidence="7">
    <location>
        <begin position="38"/>
        <end position="69"/>
    </location>
</feature>
<evidence type="ECO:0000259" key="8">
    <source>
        <dbReference type="SMART" id="SM00226"/>
    </source>
</evidence>
<sequence>MEHVLFVCLGNICRSPMAEAMFKQMVADRHLTDQIQVESRATSTEEEGNPPHPGAQKTMRSHGLDPSGMVSQPITAADFDWADVIITMDQSNLRNLNRLAPTRADQEKVHLALETVPGFAGQEIPDPWYSHRFEDTYQSLNAALPGWLDRVTQADQ</sequence>
<dbReference type="InterPro" id="IPR036196">
    <property type="entry name" value="Ptyr_pPase_sf"/>
</dbReference>
<dbReference type="Proteomes" id="UP000245080">
    <property type="component" value="Unassembled WGS sequence"/>
</dbReference>
<accession>A0A2V1MWN9</accession>
<comment type="caution">
    <text evidence="9">The sequence shown here is derived from an EMBL/GenBank/DDBJ whole genome shotgun (WGS) entry which is preliminary data.</text>
</comment>
<keyword evidence="3" id="KW-0378">Hydrolase</keyword>
<evidence type="ECO:0000313" key="10">
    <source>
        <dbReference type="Proteomes" id="UP000245080"/>
    </source>
</evidence>
<organism evidence="9 10">
    <name type="scientific">Levilactobacillus bambusae</name>
    <dbReference type="NCBI Taxonomy" id="2024736"/>
    <lineage>
        <taxon>Bacteria</taxon>
        <taxon>Bacillati</taxon>
        <taxon>Bacillota</taxon>
        <taxon>Bacilli</taxon>
        <taxon>Lactobacillales</taxon>
        <taxon>Lactobacillaceae</taxon>
        <taxon>Levilactobacillus</taxon>
    </lineage>
</organism>
<dbReference type="InterPro" id="IPR023485">
    <property type="entry name" value="Ptyr_pPase"/>
</dbReference>
<dbReference type="CDD" id="cd16343">
    <property type="entry name" value="LMWPTP"/>
    <property type="match status" value="1"/>
</dbReference>
<feature type="active site" evidence="6">
    <location>
        <position position="14"/>
    </location>
</feature>
<dbReference type="RefSeq" id="WP_109251118.1">
    <property type="nucleotide sequence ID" value="NZ_QCXQ01000007.1"/>
</dbReference>
<dbReference type="AlphaFoldDB" id="A0A2V1MWN9"/>
<dbReference type="GO" id="GO:0004725">
    <property type="term" value="F:protein tyrosine phosphatase activity"/>
    <property type="evidence" value="ECO:0007669"/>
    <property type="project" value="UniProtKB-EC"/>
</dbReference>
<evidence type="ECO:0000256" key="7">
    <source>
        <dbReference type="SAM" id="MobiDB-lite"/>
    </source>
</evidence>
<dbReference type="SUPFAM" id="SSF52788">
    <property type="entry name" value="Phosphotyrosine protein phosphatases I"/>
    <property type="match status" value="1"/>
</dbReference>
<dbReference type="PANTHER" id="PTHR11717:SF7">
    <property type="entry name" value="LOW MOLECULAR WEIGHT PHOSPHOTYROSINE PROTEIN PHOSPHATASE"/>
    <property type="match status" value="1"/>
</dbReference>
<dbReference type="InterPro" id="IPR017867">
    <property type="entry name" value="Tyr_phospatase_low_mol_wt"/>
</dbReference>
<comment type="catalytic activity">
    <reaction evidence="5">
        <text>O-phospho-L-tyrosyl-[protein] + H2O = L-tyrosyl-[protein] + phosphate</text>
        <dbReference type="Rhea" id="RHEA:10684"/>
        <dbReference type="Rhea" id="RHEA-COMP:10136"/>
        <dbReference type="Rhea" id="RHEA-COMP:20101"/>
        <dbReference type="ChEBI" id="CHEBI:15377"/>
        <dbReference type="ChEBI" id="CHEBI:43474"/>
        <dbReference type="ChEBI" id="CHEBI:46858"/>
        <dbReference type="ChEBI" id="CHEBI:61978"/>
        <dbReference type="EC" id="3.1.3.48"/>
    </reaction>
</comment>
<dbReference type="EMBL" id="QCXQ01000007">
    <property type="protein sequence ID" value="PWF99311.1"/>
    <property type="molecule type" value="Genomic_DNA"/>
</dbReference>
<dbReference type="InterPro" id="IPR050438">
    <property type="entry name" value="LMW_PTPase"/>
</dbReference>
<feature type="domain" description="Phosphotyrosine protein phosphatase I" evidence="8">
    <location>
        <begin position="2"/>
        <end position="150"/>
    </location>
</feature>
<dbReference type="SMART" id="SM00226">
    <property type="entry name" value="LMWPc"/>
    <property type="match status" value="1"/>
</dbReference>
<dbReference type="Pfam" id="PF01451">
    <property type="entry name" value="LMWPc"/>
    <property type="match status" value="1"/>
</dbReference>
<reference evidence="9 10" key="1">
    <citation type="journal article" date="2018" name="Int. J. Syst. Evol. Microbiol.">
        <title>Lactobacillus bambusae sp. nov., isolated from a traditional fermented Ma-bamboo shoots of Taiwan.</title>
        <authorList>
            <person name="Wang L.-T."/>
        </authorList>
    </citation>
    <scope>NUCLEOTIDE SEQUENCE [LARGE SCALE GENOMIC DNA]</scope>
    <source>
        <strain evidence="9 10">BS-W1</strain>
    </source>
</reference>
<evidence type="ECO:0000256" key="4">
    <source>
        <dbReference type="ARBA" id="ARBA00022912"/>
    </source>
</evidence>
<dbReference type="Gene3D" id="3.40.50.2300">
    <property type="match status" value="1"/>
</dbReference>
<evidence type="ECO:0000256" key="5">
    <source>
        <dbReference type="ARBA" id="ARBA00051722"/>
    </source>
</evidence>
<evidence type="ECO:0000256" key="6">
    <source>
        <dbReference type="PIRSR" id="PIRSR617867-1"/>
    </source>
</evidence>
<feature type="active site" description="Nucleophile" evidence="6">
    <location>
        <position position="8"/>
    </location>
</feature>
<feature type="active site" description="Proton donor" evidence="6">
    <location>
        <position position="126"/>
    </location>
</feature>
<evidence type="ECO:0000256" key="3">
    <source>
        <dbReference type="ARBA" id="ARBA00022801"/>
    </source>
</evidence>
<dbReference type="PRINTS" id="PR00719">
    <property type="entry name" value="LMWPTPASE"/>
</dbReference>
<protein>
    <recommendedName>
        <fullName evidence="2">protein-tyrosine-phosphatase</fullName>
        <ecNumber evidence="2">3.1.3.48</ecNumber>
    </recommendedName>
</protein>
<evidence type="ECO:0000256" key="2">
    <source>
        <dbReference type="ARBA" id="ARBA00013064"/>
    </source>
</evidence>
<name>A0A2V1MWN9_9LACO</name>
<keyword evidence="4" id="KW-0904">Protein phosphatase</keyword>
<evidence type="ECO:0000313" key="9">
    <source>
        <dbReference type="EMBL" id="PWF99311.1"/>
    </source>
</evidence>
<comment type="similarity">
    <text evidence="1">Belongs to the low molecular weight phosphotyrosine protein phosphatase family.</text>
</comment>
<keyword evidence="10" id="KW-1185">Reference proteome</keyword>
<gene>
    <name evidence="9" type="ORF">DCM90_09390</name>
</gene>
<proteinExistence type="inferred from homology"/>
<dbReference type="EC" id="3.1.3.48" evidence="2"/>
<evidence type="ECO:0000256" key="1">
    <source>
        <dbReference type="ARBA" id="ARBA00011063"/>
    </source>
</evidence>
<dbReference type="PANTHER" id="PTHR11717">
    <property type="entry name" value="LOW MOLECULAR WEIGHT PROTEIN TYROSINE PHOSPHATASE"/>
    <property type="match status" value="1"/>
</dbReference>